<reference evidence="19" key="1">
    <citation type="submission" date="2017-09" db="EMBL/GenBank/DDBJ databases">
        <title>Depth-based differentiation of microbial function through sediment-hosted aquifers and enrichment of novel symbionts in the deep terrestrial subsurface.</title>
        <authorList>
            <person name="Probst A.J."/>
            <person name="Ladd B."/>
            <person name="Jarett J.K."/>
            <person name="Geller-Mcgrath D.E."/>
            <person name="Sieber C.M.K."/>
            <person name="Emerson J.B."/>
            <person name="Anantharaman K."/>
            <person name="Thomas B.C."/>
            <person name="Malmstrom R."/>
            <person name="Stieglmeier M."/>
            <person name="Klingl A."/>
            <person name="Woyke T."/>
            <person name="Ryan C.M."/>
            <person name="Banfield J.F."/>
        </authorList>
    </citation>
    <scope>NUCLEOTIDE SEQUENCE [LARGE SCALE GENOMIC DNA]</scope>
</reference>
<dbReference type="SMART" id="SM00382">
    <property type="entry name" value="AAA"/>
    <property type="match status" value="1"/>
</dbReference>
<evidence type="ECO:0000256" key="7">
    <source>
        <dbReference type="ARBA" id="ARBA00022829"/>
    </source>
</evidence>
<feature type="region of interest" description="Disordered" evidence="15">
    <location>
        <begin position="195"/>
        <end position="253"/>
    </location>
</feature>
<feature type="region of interest" description="Disordered" evidence="15">
    <location>
        <begin position="719"/>
        <end position="778"/>
    </location>
</feature>
<dbReference type="Pfam" id="PF09397">
    <property type="entry name" value="FtsK_gamma"/>
    <property type="match status" value="1"/>
</dbReference>
<evidence type="ECO:0000313" key="19">
    <source>
        <dbReference type="Proteomes" id="UP000230935"/>
    </source>
</evidence>
<keyword evidence="9 16" id="KW-1133">Transmembrane helix</keyword>
<feature type="compositionally biased region" description="Acidic residues" evidence="15">
    <location>
        <begin position="735"/>
        <end position="778"/>
    </location>
</feature>
<feature type="compositionally biased region" description="Acidic residues" evidence="15">
    <location>
        <begin position="204"/>
        <end position="215"/>
    </location>
</feature>
<accession>A0A2H0W3H6</accession>
<dbReference type="SUPFAM" id="SSF103473">
    <property type="entry name" value="MFS general substrate transporter"/>
    <property type="match status" value="1"/>
</dbReference>
<evidence type="ECO:0000259" key="17">
    <source>
        <dbReference type="PROSITE" id="PS50901"/>
    </source>
</evidence>
<dbReference type="InterPro" id="IPR003593">
    <property type="entry name" value="AAA+_ATPase"/>
</dbReference>
<dbReference type="InterPro" id="IPR036259">
    <property type="entry name" value="MFS_trans_sf"/>
</dbReference>
<keyword evidence="11 16" id="KW-0472">Membrane</keyword>
<evidence type="ECO:0000256" key="13">
    <source>
        <dbReference type="ARBA" id="ARBA00025923"/>
    </source>
</evidence>
<evidence type="ECO:0000256" key="3">
    <source>
        <dbReference type="ARBA" id="ARBA00022475"/>
    </source>
</evidence>
<dbReference type="GO" id="GO:0003677">
    <property type="term" value="F:DNA binding"/>
    <property type="evidence" value="ECO:0007669"/>
    <property type="project" value="UniProtKB-KW"/>
</dbReference>
<keyword evidence="6 14" id="KW-0547">Nucleotide-binding</keyword>
<organism evidence="18 19">
    <name type="scientific">Candidatus Buchananbacteria bacterium CG10_big_fil_rev_8_21_14_0_10_42_9</name>
    <dbReference type="NCBI Taxonomy" id="1974526"/>
    <lineage>
        <taxon>Bacteria</taxon>
        <taxon>Candidatus Buchananiibacteriota</taxon>
    </lineage>
</organism>
<dbReference type="Gene3D" id="3.40.50.300">
    <property type="entry name" value="P-loop containing nucleotide triphosphate hydrolases"/>
    <property type="match status" value="1"/>
</dbReference>
<comment type="caution">
    <text evidence="18">The sequence shown here is derived from an EMBL/GenBank/DDBJ whole genome shotgun (WGS) entry which is preliminary data.</text>
</comment>
<dbReference type="GO" id="GO:0005524">
    <property type="term" value="F:ATP binding"/>
    <property type="evidence" value="ECO:0007669"/>
    <property type="project" value="UniProtKB-UniRule"/>
</dbReference>
<dbReference type="InterPro" id="IPR002543">
    <property type="entry name" value="FtsK_dom"/>
</dbReference>
<name>A0A2H0W3H6_9BACT</name>
<dbReference type="PANTHER" id="PTHR22683">
    <property type="entry name" value="SPORULATION PROTEIN RELATED"/>
    <property type="match status" value="1"/>
</dbReference>
<comment type="subcellular location">
    <subcellularLocation>
        <location evidence="1">Cell membrane</location>
        <topology evidence="1">Multi-pass membrane protein</topology>
    </subcellularLocation>
</comment>
<comment type="similarity">
    <text evidence="2">Belongs to the FtsK/SpoIIIE/SftA family.</text>
</comment>
<dbReference type="InterPro" id="IPR036388">
    <property type="entry name" value="WH-like_DNA-bd_sf"/>
</dbReference>
<evidence type="ECO:0000256" key="12">
    <source>
        <dbReference type="ARBA" id="ARBA00023306"/>
    </source>
</evidence>
<evidence type="ECO:0000256" key="2">
    <source>
        <dbReference type="ARBA" id="ARBA00006474"/>
    </source>
</evidence>
<protein>
    <submittedName>
        <fullName evidence="18">Cell division protein FtsK</fullName>
    </submittedName>
</protein>
<dbReference type="Pfam" id="PF13491">
    <property type="entry name" value="FtsK_4TM"/>
    <property type="match status" value="1"/>
</dbReference>
<evidence type="ECO:0000256" key="11">
    <source>
        <dbReference type="ARBA" id="ARBA00023136"/>
    </source>
</evidence>
<dbReference type="Pfam" id="PF01580">
    <property type="entry name" value="FtsK_SpoIIIE"/>
    <property type="match status" value="1"/>
</dbReference>
<sequence>MRFGKPKRRRKLGYDEIGGLSTEAKNGILAIVFFVLGIVALLSFLGVAGVAGEKLDFILSIGFGAVRWYIFIVFMALGYLMLRPDEHNLRIVHVVGLLLLVGSFSSFIHLVWHSDGLVTAAKFGYGGGYFGLVLSWPLLTFTGFLVSLVVLVALFLIGLILFFDTSLETLLRPIHSARLLIDKVSGKISDQQYEKAKRSKDMQAEEDYEDDEEEEFSAKEVGEEDEEEAEPEDDEEDEDEEEAALGDTIDQDSHTIQYTGAEVELPLDLLSKNGSKPTSGDIKGNQIIIKRTLQHFHINVDMGEVNVGPTVTQYTLKPAEGVKLSKIVSLNNDLALALAAHPIRIEAPIPGKSLVGIEVPNVSAATVSLRELLESPEYKARKSSLTIALGKNVKGQSFVADLTTMPHLLIAGATGSGKSVAINTLILSLLYQNSPVDLRFIMVDPKRVELPLYNGIPHLLTPVITDVKKTINALKWTIAEMERRFELLSKSGSRNILTYNKKAHDKLPVIVFIIDELADLMSTSGAEVEAGIIRLAQMARAVGIHLVLATQRPSVDVITGLMKANIPARVAFSVASLIDSRTILDLPGAEKLMGRGDMLFLTAELGKPIRLQGAFATEEEVKKVVRYLKDKSNAEYIDGITEKQTGVEIGSGVDDEGGEDELLGDAKQIIIQAGKASASLLQRRLRVGYARAARILDILEQQGFIGPADGAKPREILDPTVAEEEYDEQKHGDLEVEDEDESDYEEGEDEPEEEKTEDSEDEEVEGEDEGDYKEEEEK</sequence>
<dbReference type="GO" id="GO:0051301">
    <property type="term" value="P:cell division"/>
    <property type="evidence" value="ECO:0007669"/>
    <property type="project" value="UniProtKB-KW"/>
</dbReference>
<feature type="compositionally biased region" description="Acidic residues" evidence="15">
    <location>
        <begin position="222"/>
        <end position="244"/>
    </location>
</feature>
<evidence type="ECO:0000256" key="5">
    <source>
        <dbReference type="ARBA" id="ARBA00022692"/>
    </source>
</evidence>
<dbReference type="InterPro" id="IPR027417">
    <property type="entry name" value="P-loop_NTPase"/>
</dbReference>
<dbReference type="AlphaFoldDB" id="A0A2H0W3H6"/>
<evidence type="ECO:0000256" key="6">
    <source>
        <dbReference type="ARBA" id="ARBA00022741"/>
    </source>
</evidence>
<keyword evidence="12" id="KW-0131">Cell cycle</keyword>
<dbReference type="GO" id="GO:0005886">
    <property type="term" value="C:plasma membrane"/>
    <property type="evidence" value="ECO:0007669"/>
    <property type="project" value="UniProtKB-SubCell"/>
</dbReference>
<feature type="transmembrane region" description="Helical" evidence="16">
    <location>
        <begin position="57"/>
        <end position="82"/>
    </location>
</feature>
<feature type="transmembrane region" description="Helical" evidence="16">
    <location>
        <begin position="28"/>
        <end position="51"/>
    </location>
</feature>
<comment type="subunit">
    <text evidence="13">Homohexamer. Forms a ring that surrounds DNA.</text>
</comment>
<dbReference type="GO" id="GO:0007059">
    <property type="term" value="P:chromosome segregation"/>
    <property type="evidence" value="ECO:0007669"/>
    <property type="project" value="UniProtKB-KW"/>
</dbReference>
<feature type="transmembrane region" description="Helical" evidence="16">
    <location>
        <begin position="134"/>
        <end position="163"/>
    </location>
</feature>
<dbReference type="InterPro" id="IPR036390">
    <property type="entry name" value="WH_DNA-bd_sf"/>
</dbReference>
<evidence type="ECO:0000313" key="18">
    <source>
        <dbReference type="EMBL" id="PIS05200.1"/>
    </source>
</evidence>
<evidence type="ECO:0000256" key="9">
    <source>
        <dbReference type="ARBA" id="ARBA00022989"/>
    </source>
</evidence>
<dbReference type="CDD" id="cd01127">
    <property type="entry name" value="TrwB_TraG_TraD_VirD4"/>
    <property type="match status" value="1"/>
</dbReference>
<dbReference type="Gene3D" id="1.10.10.10">
    <property type="entry name" value="Winged helix-like DNA-binding domain superfamily/Winged helix DNA-binding domain"/>
    <property type="match status" value="1"/>
</dbReference>
<evidence type="ECO:0000256" key="4">
    <source>
        <dbReference type="ARBA" id="ARBA00022618"/>
    </source>
</evidence>
<evidence type="ECO:0000256" key="14">
    <source>
        <dbReference type="PROSITE-ProRule" id="PRU00289"/>
    </source>
</evidence>
<keyword evidence="8 14" id="KW-0067">ATP-binding</keyword>
<dbReference type="InterPro" id="IPR018541">
    <property type="entry name" value="Ftsk_gamma"/>
</dbReference>
<dbReference type="Gene3D" id="3.30.980.40">
    <property type="match status" value="1"/>
</dbReference>
<dbReference type="SUPFAM" id="SSF46785">
    <property type="entry name" value="Winged helix' DNA-binding domain"/>
    <property type="match status" value="1"/>
</dbReference>
<dbReference type="InterPro" id="IPR041027">
    <property type="entry name" value="FtsK_alpha"/>
</dbReference>
<evidence type="ECO:0000256" key="15">
    <source>
        <dbReference type="SAM" id="MobiDB-lite"/>
    </source>
</evidence>
<proteinExistence type="inferred from homology"/>
<evidence type="ECO:0000256" key="1">
    <source>
        <dbReference type="ARBA" id="ARBA00004651"/>
    </source>
</evidence>
<dbReference type="EMBL" id="PEZZ01000017">
    <property type="protein sequence ID" value="PIS05200.1"/>
    <property type="molecule type" value="Genomic_DNA"/>
</dbReference>
<keyword evidence="7" id="KW-0159">Chromosome partition</keyword>
<keyword evidence="10" id="KW-0238">DNA-binding</keyword>
<keyword evidence="5 16" id="KW-0812">Transmembrane</keyword>
<keyword evidence="3" id="KW-1003">Cell membrane</keyword>
<dbReference type="Pfam" id="PF17854">
    <property type="entry name" value="FtsK_alpha"/>
    <property type="match status" value="1"/>
</dbReference>
<evidence type="ECO:0000256" key="16">
    <source>
        <dbReference type="SAM" id="Phobius"/>
    </source>
</evidence>
<dbReference type="SUPFAM" id="SSF52540">
    <property type="entry name" value="P-loop containing nucleoside triphosphate hydrolases"/>
    <property type="match status" value="1"/>
</dbReference>
<feature type="domain" description="FtsK" evidence="17">
    <location>
        <begin position="395"/>
        <end position="581"/>
    </location>
</feature>
<dbReference type="SMART" id="SM00843">
    <property type="entry name" value="Ftsk_gamma"/>
    <property type="match status" value="1"/>
</dbReference>
<feature type="transmembrane region" description="Helical" evidence="16">
    <location>
        <begin position="94"/>
        <end position="114"/>
    </location>
</feature>
<feature type="binding site" evidence="14">
    <location>
        <begin position="412"/>
        <end position="419"/>
    </location>
    <ligand>
        <name>ATP</name>
        <dbReference type="ChEBI" id="CHEBI:30616"/>
    </ligand>
</feature>
<gene>
    <name evidence="18" type="ORF">COT81_02580</name>
</gene>
<dbReference type="Proteomes" id="UP000230935">
    <property type="component" value="Unassembled WGS sequence"/>
</dbReference>
<dbReference type="InterPro" id="IPR025199">
    <property type="entry name" value="FtsK_4TM"/>
</dbReference>
<evidence type="ECO:0000256" key="8">
    <source>
        <dbReference type="ARBA" id="ARBA00022840"/>
    </source>
</evidence>
<dbReference type="PANTHER" id="PTHR22683:SF41">
    <property type="entry name" value="DNA TRANSLOCASE FTSK"/>
    <property type="match status" value="1"/>
</dbReference>
<keyword evidence="4 18" id="KW-0132">Cell division</keyword>
<dbReference type="InterPro" id="IPR050206">
    <property type="entry name" value="FtsK/SpoIIIE/SftA"/>
</dbReference>
<dbReference type="PROSITE" id="PS50901">
    <property type="entry name" value="FTSK"/>
    <property type="match status" value="1"/>
</dbReference>
<evidence type="ECO:0000256" key="10">
    <source>
        <dbReference type="ARBA" id="ARBA00023125"/>
    </source>
</evidence>